<evidence type="ECO:0000313" key="3">
    <source>
        <dbReference type="Proteomes" id="UP001146120"/>
    </source>
</evidence>
<proteinExistence type="predicted"/>
<dbReference type="AlphaFoldDB" id="A0AAV2Z6W8"/>
<accession>A0AAV2Z6W8</accession>
<dbReference type="Proteomes" id="UP001146120">
    <property type="component" value="Unassembled WGS sequence"/>
</dbReference>
<feature type="region of interest" description="Disordered" evidence="1">
    <location>
        <begin position="77"/>
        <end position="100"/>
    </location>
</feature>
<keyword evidence="3" id="KW-1185">Reference proteome</keyword>
<organism evidence="2 3">
    <name type="scientific">Lagenidium giganteum</name>
    <dbReference type="NCBI Taxonomy" id="4803"/>
    <lineage>
        <taxon>Eukaryota</taxon>
        <taxon>Sar</taxon>
        <taxon>Stramenopiles</taxon>
        <taxon>Oomycota</taxon>
        <taxon>Peronosporomycetes</taxon>
        <taxon>Pythiales</taxon>
        <taxon>Pythiaceae</taxon>
    </lineage>
</organism>
<reference evidence="2" key="2">
    <citation type="journal article" date="2023" name="Microbiol Resour">
        <title>Decontamination and Annotation of the Draft Genome Sequence of the Oomycete Lagenidium giganteum ARSEF 373.</title>
        <authorList>
            <person name="Morgan W.R."/>
            <person name="Tartar A."/>
        </authorList>
    </citation>
    <scope>NUCLEOTIDE SEQUENCE</scope>
    <source>
        <strain evidence="2">ARSEF 373</strain>
    </source>
</reference>
<sequence length="100" mass="11186">MTTHFPRQPFIMSGHWTHVVRERHNKLRKFLSTLHVFVLDRANHSCGTIADGVAGALHEFIHGKQVLTTAPTLRTSELSPVNQQRMDDDCSESKSSCGAC</sequence>
<name>A0AAV2Z6W8_9STRA</name>
<dbReference type="EMBL" id="DAKRPA010000023">
    <property type="protein sequence ID" value="DBA03133.1"/>
    <property type="molecule type" value="Genomic_DNA"/>
</dbReference>
<comment type="caution">
    <text evidence="2">The sequence shown here is derived from an EMBL/GenBank/DDBJ whole genome shotgun (WGS) entry which is preliminary data.</text>
</comment>
<gene>
    <name evidence="2" type="ORF">N0F65_003380</name>
</gene>
<evidence type="ECO:0000256" key="1">
    <source>
        <dbReference type="SAM" id="MobiDB-lite"/>
    </source>
</evidence>
<reference evidence="2" key="1">
    <citation type="submission" date="2022-11" db="EMBL/GenBank/DDBJ databases">
        <authorList>
            <person name="Morgan W.R."/>
            <person name="Tartar A."/>
        </authorList>
    </citation>
    <scope>NUCLEOTIDE SEQUENCE</scope>
    <source>
        <strain evidence="2">ARSEF 373</strain>
    </source>
</reference>
<protein>
    <submittedName>
        <fullName evidence="2">Uncharacterized protein</fullName>
    </submittedName>
</protein>
<evidence type="ECO:0000313" key="2">
    <source>
        <dbReference type="EMBL" id="DBA03133.1"/>
    </source>
</evidence>